<name>A0A4Z0A4W6_9AGAM</name>
<dbReference type="GO" id="GO:0043138">
    <property type="term" value="F:3'-5' DNA helicase activity"/>
    <property type="evidence" value="ECO:0007669"/>
    <property type="project" value="TreeGrafter"/>
</dbReference>
<evidence type="ECO:0000313" key="4">
    <source>
        <dbReference type="Proteomes" id="UP000298061"/>
    </source>
</evidence>
<comment type="caution">
    <text evidence="3">The sequence shown here is derived from an EMBL/GenBank/DDBJ whole genome shotgun (WGS) entry which is preliminary data.</text>
</comment>
<dbReference type="AlphaFoldDB" id="A0A4Z0A4W6"/>
<dbReference type="InterPro" id="IPR014001">
    <property type="entry name" value="Helicase_ATP-bd"/>
</dbReference>
<keyword evidence="4" id="KW-1185">Reference proteome</keyword>
<dbReference type="Pfam" id="PF08839">
    <property type="entry name" value="CDT1"/>
    <property type="match status" value="1"/>
</dbReference>
<dbReference type="PANTHER" id="PTHR47957:SF3">
    <property type="entry name" value="ATP-DEPENDENT HELICASE HRQ1"/>
    <property type="match status" value="1"/>
</dbReference>
<dbReference type="SMART" id="SM00487">
    <property type="entry name" value="DEXDc"/>
    <property type="match status" value="1"/>
</dbReference>
<dbReference type="STRING" id="135208.A0A4Z0A4W6"/>
<evidence type="ECO:0000313" key="3">
    <source>
        <dbReference type="EMBL" id="TFY81755.1"/>
    </source>
</evidence>
<gene>
    <name evidence="3" type="ORF">EWM64_g2254</name>
</gene>
<dbReference type="GO" id="GO:0005524">
    <property type="term" value="F:ATP binding"/>
    <property type="evidence" value="ECO:0007669"/>
    <property type="project" value="InterPro"/>
</dbReference>
<dbReference type="InterPro" id="IPR018973">
    <property type="entry name" value="MZB"/>
</dbReference>
<dbReference type="InterPro" id="IPR055227">
    <property type="entry name" value="HRQ1_WHD"/>
</dbReference>
<dbReference type="GO" id="GO:0003676">
    <property type="term" value="F:nucleic acid binding"/>
    <property type="evidence" value="ECO:0007669"/>
    <property type="project" value="InterPro"/>
</dbReference>
<dbReference type="Pfam" id="PF09369">
    <property type="entry name" value="MZB"/>
    <property type="match status" value="1"/>
</dbReference>
<dbReference type="PANTHER" id="PTHR47957">
    <property type="entry name" value="ATP-DEPENDENT HELICASE HRQ1"/>
    <property type="match status" value="1"/>
</dbReference>
<protein>
    <recommendedName>
        <fullName evidence="2">Helicase ATP-binding domain-containing protein</fullName>
    </recommendedName>
</protein>
<feature type="region of interest" description="Disordered" evidence="1">
    <location>
        <begin position="1"/>
        <end position="53"/>
    </location>
</feature>
<dbReference type="Pfam" id="PF22982">
    <property type="entry name" value="WHD_HRQ1"/>
    <property type="match status" value="1"/>
</dbReference>
<sequence length="972" mass="108553">MSTPALSAAEAGSSNPNPNPKRKSDTASSEQSKAKKTRVVGSRSAKGKGKGNGKEAYWPEYFQQLSKIFQALNTVLAFCSSRKHIATTFPTVRTSVEKLLGGPLELEKIAELKALLPRLVEFAYKPNRDIRVNGTSTDRQPSPDFGKFEDQRLRDGKFKEPEYVLVLEFHDSSKGKKAQDVGLIPAPALTPAGVKKLVEKRNEAFNRAVDELLEASSVSSEEPVALLKAAARDHVPVDPAARALLAFTDSKREGQAIPDSAGRPSIIQTIVDVEEESWYDDEISWRRTFEAKDGKIATLDAPLSESIQHALSEARGITSLYTHQAAAISALARNEHVIVSTSTASGKSVIYQALAQDQRAALEQLLFQCPGLEHVSVATYDGDTPQENRRSIRENASIIFTNFDMIHASILPHEDLWRRFLKNLKIVAVDELHYYHGLFGSHAAMVMRRLRRICAAVGNRRVRFVSCSATIEKPKEHMKNIFGLDDVTAITEDGAPSGRKDFLIWEPGWIDPKDHSLGKRNSMVQATGLMRYLMKRGIRVILFCKRQQIGRAGRRARDALAVLVSDGLMLDEHYVANPNELFDSPMDDLVIDLDSKSIIEAHLQCAAHEMPMSLEDEKWFGHWTKQLCQTKLVKDKEGWFHTHPKYLPYPAKEVSLRGAQEERYCLLDVSNQDNADGTVRILEEVEVSRALFEVYEGAIFIHQGIPFLVQDVNHDTKQARAIRTDANWITAPRDFTDVDAVQTQRIREIHGSSRRAFYGRVDVKTVVFGFFKMRAGVILDAVDVDMPPYERRTTGMWIDISAPTLAMMNQRNIRPSAAIHSAEHAFLNRFDMASAVRTECKAPEKEFKTSPTERKRPARLIFYDIPDKGGGFTAKAFDHTSELLRHALDVVSSCDCQDGCATCIAGPYCEERNEVSSKIGAVVVLKDILNVDIDWDSIEYQVSEGANFPTIVEAEVIPIRPVEGIVVEKDDA</sequence>
<dbReference type="InterPro" id="IPR014939">
    <property type="entry name" value="CDT1_Gemini-bd-like"/>
</dbReference>
<dbReference type="InterPro" id="IPR011545">
    <property type="entry name" value="DEAD/DEAH_box_helicase_dom"/>
</dbReference>
<reference evidence="3 4" key="1">
    <citation type="submission" date="2019-02" db="EMBL/GenBank/DDBJ databases">
        <title>Genome sequencing of the rare red list fungi Hericium alpestre (H. flagellum).</title>
        <authorList>
            <person name="Buettner E."/>
            <person name="Kellner H."/>
        </authorList>
    </citation>
    <scope>NUCLEOTIDE SEQUENCE [LARGE SCALE GENOMIC DNA]</scope>
    <source>
        <strain evidence="3 4">DSM 108284</strain>
    </source>
</reference>
<dbReference type="InterPro" id="IPR027417">
    <property type="entry name" value="P-loop_NTPase"/>
</dbReference>
<dbReference type="Proteomes" id="UP000298061">
    <property type="component" value="Unassembled WGS sequence"/>
</dbReference>
<dbReference type="Gene3D" id="3.40.50.300">
    <property type="entry name" value="P-loop containing nucleotide triphosphate hydrolases"/>
    <property type="match status" value="2"/>
</dbReference>
<evidence type="ECO:0000256" key="1">
    <source>
        <dbReference type="SAM" id="MobiDB-lite"/>
    </source>
</evidence>
<accession>A0A4Z0A4W6</accession>
<dbReference type="OrthoDB" id="18781at2759"/>
<dbReference type="GO" id="GO:0005634">
    <property type="term" value="C:nucleus"/>
    <property type="evidence" value="ECO:0007669"/>
    <property type="project" value="TreeGrafter"/>
</dbReference>
<dbReference type="EMBL" id="SFCI01000177">
    <property type="protein sequence ID" value="TFY81755.1"/>
    <property type="molecule type" value="Genomic_DNA"/>
</dbReference>
<dbReference type="GO" id="GO:0006289">
    <property type="term" value="P:nucleotide-excision repair"/>
    <property type="evidence" value="ECO:0007669"/>
    <property type="project" value="TreeGrafter"/>
</dbReference>
<dbReference type="Pfam" id="PF00270">
    <property type="entry name" value="DEAD"/>
    <property type="match status" value="1"/>
</dbReference>
<dbReference type="GO" id="GO:0036297">
    <property type="term" value="P:interstrand cross-link repair"/>
    <property type="evidence" value="ECO:0007669"/>
    <property type="project" value="TreeGrafter"/>
</dbReference>
<organism evidence="3 4">
    <name type="scientific">Hericium alpestre</name>
    <dbReference type="NCBI Taxonomy" id="135208"/>
    <lineage>
        <taxon>Eukaryota</taxon>
        <taxon>Fungi</taxon>
        <taxon>Dikarya</taxon>
        <taxon>Basidiomycota</taxon>
        <taxon>Agaricomycotina</taxon>
        <taxon>Agaricomycetes</taxon>
        <taxon>Russulales</taxon>
        <taxon>Hericiaceae</taxon>
        <taxon>Hericium</taxon>
    </lineage>
</organism>
<evidence type="ECO:0000259" key="2">
    <source>
        <dbReference type="SMART" id="SM00487"/>
    </source>
</evidence>
<feature type="domain" description="Helicase ATP-binding" evidence="2">
    <location>
        <begin position="316"/>
        <end position="502"/>
    </location>
</feature>
<dbReference type="CDD" id="cd17923">
    <property type="entry name" value="DEXHc_Hrq1-like"/>
    <property type="match status" value="1"/>
</dbReference>
<proteinExistence type="predicted"/>
<dbReference type="SUPFAM" id="SSF52540">
    <property type="entry name" value="P-loop containing nucleoside triphosphate hydrolases"/>
    <property type="match status" value="1"/>
</dbReference>